<dbReference type="OrthoDB" id="26525at2759"/>
<feature type="domain" description="EF-hand" evidence="5">
    <location>
        <begin position="62"/>
        <end position="97"/>
    </location>
</feature>
<dbReference type="PANTHER" id="PTHR10891">
    <property type="entry name" value="EF-HAND CALCIUM-BINDING DOMAIN CONTAINING PROTEIN"/>
    <property type="match status" value="1"/>
</dbReference>
<dbReference type="InterPro" id="IPR011992">
    <property type="entry name" value="EF-hand-dom_pair"/>
</dbReference>
<evidence type="ECO:0000256" key="2">
    <source>
        <dbReference type="ARBA" id="ARBA00022737"/>
    </source>
</evidence>
<dbReference type="CDD" id="cd00051">
    <property type="entry name" value="EFh"/>
    <property type="match status" value="2"/>
</dbReference>
<dbReference type="InterPro" id="IPR039647">
    <property type="entry name" value="EF_hand_pair_protein_CML-like"/>
</dbReference>
<evidence type="ECO:0000313" key="6">
    <source>
        <dbReference type="EMBL" id="KAJ4836898.1"/>
    </source>
</evidence>
<dbReference type="Pfam" id="PF13833">
    <property type="entry name" value="EF-hand_8"/>
    <property type="match status" value="1"/>
</dbReference>
<dbReference type="GO" id="GO:0005509">
    <property type="term" value="F:calcium ion binding"/>
    <property type="evidence" value="ECO:0007669"/>
    <property type="project" value="InterPro"/>
</dbReference>
<dbReference type="GO" id="GO:0043226">
    <property type="term" value="C:organelle"/>
    <property type="evidence" value="ECO:0007669"/>
    <property type="project" value="UniProtKB-ARBA"/>
</dbReference>
<evidence type="ECO:0000256" key="4">
    <source>
        <dbReference type="SAM" id="MobiDB-lite"/>
    </source>
</evidence>
<evidence type="ECO:0000313" key="7">
    <source>
        <dbReference type="Proteomes" id="UP001141552"/>
    </source>
</evidence>
<dbReference type="InterPro" id="IPR002048">
    <property type="entry name" value="EF_hand_dom"/>
</dbReference>
<protein>
    <recommendedName>
        <fullName evidence="5">EF-hand domain-containing protein</fullName>
    </recommendedName>
</protein>
<accession>A0A9Q0FSA8</accession>
<keyword evidence="2" id="KW-0677">Repeat</keyword>
<proteinExistence type="predicted"/>
<feature type="domain" description="EF-hand" evidence="5">
    <location>
        <begin position="98"/>
        <end position="133"/>
    </location>
</feature>
<reference evidence="6" key="2">
    <citation type="journal article" date="2023" name="Plants (Basel)">
        <title>Annotation of the Turnera subulata (Passifloraceae) Draft Genome Reveals the S-Locus Evolved after the Divergence of Turneroideae from Passifloroideae in a Stepwise Manner.</title>
        <authorList>
            <person name="Henning P.M."/>
            <person name="Roalson E.H."/>
            <person name="Mir W."/>
            <person name="McCubbin A.G."/>
            <person name="Shore J.S."/>
        </authorList>
    </citation>
    <scope>NUCLEOTIDE SEQUENCE</scope>
    <source>
        <strain evidence="6">F60SS</strain>
    </source>
</reference>
<evidence type="ECO:0000256" key="3">
    <source>
        <dbReference type="ARBA" id="ARBA00022837"/>
    </source>
</evidence>
<dbReference type="PROSITE" id="PS00018">
    <property type="entry name" value="EF_HAND_1"/>
    <property type="match status" value="3"/>
</dbReference>
<dbReference type="SUPFAM" id="SSF47473">
    <property type="entry name" value="EF-hand"/>
    <property type="match status" value="1"/>
</dbReference>
<dbReference type="Gene3D" id="1.10.238.10">
    <property type="entry name" value="EF-hand"/>
    <property type="match status" value="2"/>
</dbReference>
<feature type="compositionally biased region" description="Low complexity" evidence="4">
    <location>
        <begin position="15"/>
        <end position="25"/>
    </location>
</feature>
<evidence type="ECO:0000256" key="1">
    <source>
        <dbReference type="ARBA" id="ARBA00022723"/>
    </source>
</evidence>
<dbReference type="EMBL" id="JAKUCV010003998">
    <property type="protein sequence ID" value="KAJ4836898.1"/>
    <property type="molecule type" value="Genomic_DNA"/>
</dbReference>
<dbReference type="SMART" id="SM00054">
    <property type="entry name" value="EFh"/>
    <property type="match status" value="4"/>
</dbReference>
<dbReference type="InterPro" id="IPR018247">
    <property type="entry name" value="EF_Hand_1_Ca_BS"/>
</dbReference>
<gene>
    <name evidence="6" type="ORF">Tsubulata_037368</name>
</gene>
<dbReference type="AlphaFoldDB" id="A0A9Q0FSA8"/>
<keyword evidence="1" id="KW-0479">Metal-binding</keyword>
<dbReference type="PROSITE" id="PS50222">
    <property type="entry name" value="EF_HAND_2"/>
    <property type="match status" value="3"/>
</dbReference>
<keyword evidence="7" id="KW-1185">Reference proteome</keyword>
<dbReference type="FunFam" id="1.10.238.10:FF:000178">
    <property type="entry name" value="Calmodulin-2 A"/>
    <property type="match status" value="1"/>
</dbReference>
<reference evidence="6" key="1">
    <citation type="submission" date="2022-02" db="EMBL/GenBank/DDBJ databases">
        <authorList>
            <person name="Henning P.M."/>
            <person name="McCubbin A.G."/>
            <person name="Shore J.S."/>
        </authorList>
    </citation>
    <scope>NUCLEOTIDE SEQUENCE</scope>
    <source>
        <strain evidence="6">F60SS</strain>
        <tissue evidence="6">Leaves</tissue>
    </source>
</reference>
<comment type="caution">
    <text evidence="6">The sequence shown here is derived from an EMBL/GenBank/DDBJ whole genome shotgun (WGS) entry which is preliminary data.</text>
</comment>
<dbReference type="Pfam" id="PF13499">
    <property type="entry name" value="EF-hand_7"/>
    <property type="match status" value="1"/>
</dbReference>
<feature type="region of interest" description="Disordered" evidence="4">
    <location>
        <begin position="1"/>
        <end position="62"/>
    </location>
</feature>
<feature type="compositionally biased region" description="Basic residues" evidence="4">
    <location>
        <begin position="31"/>
        <end position="43"/>
    </location>
</feature>
<organism evidence="6 7">
    <name type="scientific">Turnera subulata</name>
    <dbReference type="NCBI Taxonomy" id="218843"/>
    <lineage>
        <taxon>Eukaryota</taxon>
        <taxon>Viridiplantae</taxon>
        <taxon>Streptophyta</taxon>
        <taxon>Embryophyta</taxon>
        <taxon>Tracheophyta</taxon>
        <taxon>Spermatophyta</taxon>
        <taxon>Magnoliopsida</taxon>
        <taxon>eudicotyledons</taxon>
        <taxon>Gunneridae</taxon>
        <taxon>Pentapetalae</taxon>
        <taxon>rosids</taxon>
        <taxon>fabids</taxon>
        <taxon>Malpighiales</taxon>
        <taxon>Passifloraceae</taxon>
        <taxon>Turnera</taxon>
    </lineage>
</organism>
<feature type="domain" description="EF-hand" evidence="5">
    <location>
        <begin position="170"/>
        <end position="200"/>
    </location>
</feature>
<sequence>MRSDKGNSSPGGGATPTSTASSTNPKSVLGRLRRMVSPSKRRLEKTTTGLACPPPVHTSSSGAGRELHRVFAYFDEDGDGKITPEELQRCVRSTGGDISGEEAQVAVRSWDKDGDGALGLEDFQGLMDASEEEKTQELRHAFGMYEAEPGSGCITPTSLKRMLSRLGQSTSIADCKAMIRPFDLNGDGVLSFPEFAVMMR</sequence>
<keyword evidence="3" id="KW-0106">Calcium</keyword>
<name>A0A9Q0FSA8_9ROSI</name>
<dbReference type="Proteomes" id="UP001141552">
    <property type="component" value="Unassembled WGS sequence"/>
</dbReference>
<evidence type="ECO:0000259" key="5">
    <source>
        <dbReference type="PROSITE" id="PS50222"/>
    </source>
</evidence>